<dbReference type="CDD" id="cd00118">
    <property type="entry name" value="LysM"/>
    <property type="match status" value="1"/>
</dbReference>
<feature type="domain" description="LysM" evidence="10">
    <location>
        <begin position="227"/>
        <end position="270"/>
    </location>
</feature>
<dbReference type="Pfam" id="PF01476">
    <property type="entry name" value="LysM"/>
    <property type="match status" value="1"/>
</dbReference>
<keyword evidence="4" id="KW-0808">Transferase</keyword>
<keyword evidence="5" id="KW-0378">Hydrolase</keyword>
<dbReference type="PANTHER" id="PTHR30582">
    <property type="entry name" value="L,D-TRANSPEPTIDASE"/>
    <property type="match status" value="1"/>
</dbReference>
<evidence type="ECO:0000256" key="2">
    <source>
        <dbReference type="ARBA" id="ARBA00005992"/>
    </source>
</evidence>
<evidence type="ECO:0000256" key="9">
    <source>
        <dbReference type="PROSITE-ProRule" id="PRU01373"/>
    </source>
</evidence>
<comment type="caution">
    <text evidence="12">The sequence shown here is derived from an EMBL/GenBank/DDBJ whole genome shotgun (WGS) entry which is preliminary data.</text>
</comment>
<feature type="active site" description="Proton donor/acceptor" evidence="9">
    <location>
        <position position="355"/>
    </location>
</feature>
<sequence length="396" mass="43948">MSPWKHVRLIQALAFWGLSCGFILTSGWAAWQFAKPGTLVEWGFVPTGELIGAETPSETPVPSKPLLQAEANTSLANFPQVPAATSVTSETAALMAAVGEEGHLQHSQLALPSERMSGAQEALPDDLNEIPRRYQRKPLSRNQLSSSLVQQVSFQPPAEDFTAQISDSLTTSLAEIDSLLKAGETLKAHKKLSQLYWSEPASRHVFQQRIEATAQMIFEQPEPHFVPAYMIQPGDQLRKIASEHKLSWEYLARLNRIDPRRLQAGKKLKVIRGPFSAHVSLSRFELTIHLQSYFVKKYTVGIGKDRSSPQRKLAVLEKIADPQYTDPEGRVIDGKDPRNPLGPRWLDLGNSYGIHGTIEPESIGKAASRGCIRLQNDDAIEVYDFLVKGSEVVIEP</sequence>
<evidence type="ECO:0000256" key="4">
    <source>
        <dbReference type="ARBA" id="ARBA00022679"/>
    </source>
</evidence>
<dbReference type="SUPFAM" id="SSF141523">
    <property type="entry name" value="L,D-transpeptidase catalytic domain-like"/>
    <property type="match status" value="1"/>
</dbReference>
<accession>A0A1C3ENC5</accession>
<dbReference type="GO" id="GO:0071555">
    <property type="term" value="P:cell wall organization"/>
    <property type="evidence" value="ECO:0007669"/>
    <property type="project" value="UniProtKB-UniRule"/>
</dbReference>
<evidence type="ECO:0000313" key="13">
    <source>
        <dbReference type="Proteomes" id="UP000094828"/>
    </source>
</evidence>
<dbReference type="UniPathway" id="UPA00219"/>
<dbReference type="SUPFAM" id="SSF54106">
    <property type="entry name" value="LysM domain"/>
    <property type="match status" value="1"/>
</dbReference>
<comment type="pathway">
    <text evidence="1 9">Cell wall biogenesis; peptidoglycan biosynthesis.</text>
</comment>
<evidence type="ECO:0000259" key="11">
    <source>
        <dbReference type="PROSITE" id="PS52029"/>
    </source>
</evidence>
<evidence type="ECO:0000256" key="1">
    <source>
        <dbReference type="ARBA" id="ARBA00004752"/>
    </source>
</evidence>
<dbReference type="OrthoDB" id="9787225at2"/>
<dbReference type="GO" id="GO:0005576">
    <property type="term" value="C:extracellular region"/>
    <property type="evidence" value="ECO:0007669"/>
    <property type="project" value="TreeGrafter"/>
</dbReference>
<comment type="similarity">
    <text evidence="2">Belongs to the YkuD family.</text>
</comment>
<dbReference type="GO" id="GO:0071972">
    <property type="term" value="F:peptidoglycan L,D-transpeptidase activity"/>
    <property type="evidence" value="ECO:0007669"/>
    <property type="project" value="TreeGrafter"/>
</dbReference>
<organism evidence="12 13">
    <name type="scientific">Planctopirus hydrillae</name>
    <dbReference type="NCBI Taxonomy" id="1841610"/>
    <lineage>
        <taxon>Bacteria</taxon>
        <taxon>Pseudomonadati</taxon>
        <taxon>Planctomycetota</taxon>
        <taxon>Planctomycetia</taxon>
        <taxon>Planctomycetales</taxon>
        <taxon>Planctomycetaceae</taxon>
        <taxon>Planctopirus</taxon>
    </lineage>
</organism>
<dbReference type="Gene3D" id="2.40.440.10">
    <property type="entry name" value="L,D-transpeptidase catalytic domain-like"/>
    <property type="match status" value="1"/>
</dbReference>
<dbReference type="PANTHER" id="PTHR30582:SF24">
    <property type="entry name" value="L,D-TRANSPEPTIDASE ERFK_SRFK-RELATED"/>
    <property type="match status" value="1"/>
</dbReference>
<evidence type="ECO:0000256" key="6">
    <source>
        <dbReference type="ARBA" id="ARBA00022960"/>
    </source>
</evidence>
<reference evidence="12 13" key="1">
    <citation type="submission" date="2016-05" db="EMBL/GenBank/DDBJ databases">
        <title>Genomic and physiological characterization of Planctopirus sp. isolated from fresh water lake.</title>
        <authorList>
            <person name="Subhash Y."/>
            <person name="Ramana C."/>
        </authorList>
    </citation>
    <scope>NUCLEOTIDE SEQUENCE [LARGE SCALE GENOMIC DNA]</scope>
    <source>
        <strain evidence="12 13">JC280</strain>
    </source>
</reference>
<dbReference type="Gene3D" id="3.10.350.10">
    <property type="entry name" value="LysM domain"/>
    <property type="match status" value="1"/>
</dbReference>
<dbReference type="RefSeq" id="WP_068846220.1">
    <property type="nucleotide sequence ID" value="NZ_LYDR01000039.1"/>
</dbReference>
<proteinExistence type="inferred from homology"/>
<feature type="active site" description="Nucleophile" evidence="9">
    <location>
        <position position="371"/>
    </location>
</feature>
<dbReference type="Pfam" id="PF03734">
    <property type="entry name" value="YkuD"/>
    <property type="match status" value="1"/>
</dbReference>
<evidence type="ECO:0000256" key="8">
    <source>
        <dbReference type="ARBA" id="ARBA00023316"/>
    </source>
</evidence>
<dbReference type="PROSITE" id="PS52029">
    <property type="entry name" value="LD_TPASE"/>
    <property type="match status" value="1"/>
</dbReference>
<evidence type="ECO:0000313" key="12">
    <source>
        <dbReference type="EMBL" id="ODA34747.1"/>
    </source>
</evidence>
<dbReference type="CDD" id="cd16913">
    <property type="entry name" value="YkuD_like"/>
    <property type="match status" value="1"/>
</dbReference>
<evidence type="ECO:0000259" key="10">
    <source>
        <dbReference type="PROSITE" id="PS51782"/>
    </source>
</evidence>
<dbReference type="GO" id="GO:0016757">
    <property type="term" value="F:glycosyltransferase activity"/>
    <property type="evidence" value="ECO:0007669"/>
    <property type="project" value="UniProtKB-KW"/>
</dbReference>
<dbReference type="PROSITE" id="PS51782">
    <property type="entry name" value="LYSM"/>
    <property type="match status" value="1"/>
</dbReference>
<evidence type="ECO:0000256" key="5">
    <source>
        <dbReference type="ARBA" id="ARBA00022801"/>
    </source>
</evidence>
<dbReference type="InterPro" id="IPR050979">
    <property type="entry name" value="LD-transpeptidase"/>
</dbReference>
<evidence type="ECO:0000256" key="3">
    <source>
        <dbReference type="ARBA" id="ARBA00022676"/>
    </source>
</evidence>
<dbReference type="STRING" id="1841610.A6X21_03520"/>
<dbReference type="PROSITE" id="PS51257">
    <property type="entry name" value="PROKAR_LIPOPROTEIN"/>
    <property type="match status" value="1"/>
</dbReference>
<keyword evidence="8 9" id="KW-0961">Cell wall biogenesis/degradation</keyword>
<dbReference type="SMART" id="SM00257">
    <property type="entry name" value="LysM"/>
    <property type="match status" value="1"/>
</dbReference>
<keyword evidence="6 9" id="KW-0133">Cell shape</keyword>
<dbReference type="Proteomes" id="UP000094828">
    <property type="component" value="Unassembled WGS sequence"/>
</dbReference>
<dbReference type="InterPro" id="IPR005490">
    <property type="entry name" value="LD_TPept_cat_dom"/>
</dbReference>
<dbReference type="GO" id="GO:0008360">
    <property type="term" value="P:regulation of cell shape"/>
    <property type="evidence" value="ECO:0007669"/>
    <property type="project" value="UniProtKB-UniRule"/>
</dbReference>
<keyword evidence="7 9" id="KW-0573">Peptidoglycan synthesis</keyword>
<name>A0A1C3ENC5_9PLAN</name>
<dbReference type="InterPro" id="IPR036779">
    <property type="entry name" value="LysM_dom_sf"/>
</dbReference>
<keyword evidence="3" id="KW-0328">Glycosyltransferase</keyword>
<dbReference type="GO" id="GO:0018104">
    <property type="term" value="P:peptidoglycan-protein cross-linking"/>
    <property type="evidence" value="ECO:0007669"/>
    <property type="project" value="TreeGrafter"/>
</dbReference>
<dbReference type="InterPro" id="IPR038063">
    <property type="entry name" value="Transpep_catalytic_dom"/>
</dbReference>
<dbReference type="EMBL" id="LYDR01000039">
    <property type="protein sequence ID" value="ODA34747.1"/>
    <property type="molecule type" value="Genomic_DNA"/>
</dbReference>
<evidence type="ECO:0000256" key="7">
    <source>
        <dbReference type="ARBA" id="ARBA00022984"/>
    </source>
</evidence>
<dbReference type="AlphaFoldDB" id="A0A1C3ENC5"/>
<protein>
    <submittedName>
        <fullName evidence="12">Uncharacterized protein</fullName>
    </submittedName>
</protein>
<keyword evidence="13" id="KW-1185">Reference proteome</keyword>
<feature type="domain" description="L,D-TPase catalytic" evidence="11">
    <location>
        <begin position="275"/>
        <end position="395"/>
    </location>
</feature>
<gene>
    <name evidence="12" type="ORF">A6X21_03520</name>
</gene>
<dbReference type="InterPro" id="IPR018392">
    <property type="entry name" value="LysM"/>
</dbReference>